<feature type="transmembrane region" description="Helical" evidence="9">
    <location>
        <begin position="201"/>
        <end position="228"/>
    </location>
</feature>
<dbReference type="CDD" id="cd00637">
    <property type="entry name" value="7tm_classA_rhodopsin-like"/>
    <property type="match status" value="1"/>
</dbReference>
<dbReference type="eggNOG" id="KOG3656">
    <property type="taxonomic scope" value="Eukaryota"/>
</dbReference>
<dbReference type="AlphaFoldDB" id="B3RSB5"/>
<dbReference type="GeneID" id="6752236"/>
<evidence type="ECO:0000256" key="2">
    <source>
        <dbReference type="ARBA" id="ARBA00022475"/>
    </source>
</evidence>
<reference evidence="11 12" key="1">
    <citation type="journal article" date="2008" name="Nature">
        <title>The Trichoplax genome and the nature of placozoans.</title>
        <authorList>
            <person name="Srivastava M."/>
            <person name="Begovic E."/>
            <person name="Chapman J."/>
            <person name="Putnam N.H."/>
            <person name="Hellsten U."/>
            <person name="Kawashima T."/>
            <person name="Kuo A."/>
            <person name="Mitros T."/>
            <person name="Salamov A."/>
            <person name="Carpenter M.L."/>
            <person name="Signorovitch A.Y."/>
            <person name="Moreno M.A."/>
            <person name="Kamm K."/>
            <person name="Grimwood J."/>
            <person name="Schmutz J."/>
            <person name="Shapiro H."/>
            <person name="Grigoriev I.V."/>
            <person name="Buss L.W."/>
            <person name="Schierwater B."/>
            <person name="Dellaporta S.L."/>
            <person name="Rokhsar D.S."/>
        </authorList>
    </citation>
    <scope>NUCLEOTIDE SEQUENCE [LARGE SCALE GENOMIC DNA]</scope>
    <source>
        <strain evidence="11 12">Grell-BS-1999</strain>
    </source>
</reference>
<dbReference type="FunCoup" id="B3RSB5">
    <property type="interactions" value="100"/>
</dbReference>
<dbReference type="GO" id="GO:0004930">
    <property type="term" value="F:G protein-coupled receptor activity"/>
    <property type="evidence" value="ECO:0000318"/>
    <property type="project" value="GO_Central"/>
</dbReference>
<evidence type="ECO:0000256" key="8">
    <source>
        <dbReference type="ARBA" id="ARBA00023224"/>
    </source>
</evidence>
<dbReference type="InParanoid" id="B3RSB5"/>
<dbReference type="PANTHER" id="PTHR24249">
    <property type="entry name" value="HISTAMINE RECEPTOR-RELATED G-PROTEIN COUPLED RECEPTOR"/>
    <property type="match status" value="1"/>
</dbReference>
<feature type="transmembrane region" description="Helical" evidence="9">
    <location>
        <begin position="77"/>
        <end position="95"/>
    </location>
</feature>
<evidence type="ECO:0000256" key="3">
    <source>
        <dbReference type="ARBA" id="ARBA00022692"/>
    </source>
</evidence>
<dbReference type="OrthoDB" id="10042731at2759"/>
<evidence type="ECO:0000256" key="6">
    <source>
        <dbReference type="ARBA" id="ARBA00023136"/>
    </source>
</evidence>
<evidence type="ECO:0000256" key="7">
    <source>
        <dbReference type="ARBA" id="ARBA00023170"/>
    </source>
</evidence>
<evidence type="ECO:0000313" key="12">
    <source>
        <dbReference type="Proteomes" id="UP000009022"/>
    </source>
</evidence>
<keyword evidence="5" id="KW-0297">G-protein coupled receptor</keyword>
<evidence type="ECO:0000259" key="10">
    <source>
        <dbReference type="PROSITE" id="PS50262"/>
    </source>
</evidence>
<feature type="transmembrane region" description="Helical" evidence="9">
    <location>
        <begin position="155"/>
        <end position="174"/>
    </location>
</feature>
<evidence type="ECO:0000256" key="4">
    <source>
        <dbReference type="ARBA" id="ARBA00022989"/>
    </source>
</evidence>
<organism evidence="11 12">
    <name type="scientific">Trichoplax adhaerens</name>
    <name type="common">Trichoplax reptans</name>
    <dbReference type="NCBI Taxonomy" id="10228"/>
    <lineage>
        <taxon>Eukaryota</taxon>
        <taxon>Metazoa</taxon>
        <taxon>Placozoa</taxon>
        <taxon>Uniplacotomia</taxon>
        <taxon>Trichoplacea</taxon>
        <taxon>Trichoplacidae</taxon>
        <taxon>Trichoplax</taxon>
    </lineage>
</organism>
<dbReference type="GO" id="GO:0005886">
    <property type="term" value="C:plasma membrane"/>
    <property type="evidence" value="ECO:0000318"/>
    <property type="project" value="GO_Central"/>
</dbReference>
<dbReference type="EMBL" id="DS985243">
    <property type="protein sequence ID" value="EDV27027.1"/>
    <property type="molecule type" value="Genomic_DNA"/>
</dbReference>
<keyword evidence="12" id="KW-1185">Reference proteome</keyword>
<dbReference type="CTD" id="6752236"/>
<dbReference type="KEGG" id="tad:TRIADDRAFT_54538"/>
<evidence type="ECO:0000313" key="11">
    <source>
        <dbReference type="EMBL" id="EDV27027.1"/>
    </source>
</evidence>
<keyword evidence="3 9" id="KW-0812">Transmembrane</keyword>
<dbReference type="PROSITE" id="PS50262">
    <property type="entry name" value="G_PROTEIN_RECEP_F1_2"/>
    <property type="match status" value="1"/>
</dbReference>
<dbReference type="InterPro" id="IPR000276">
    <property type="entry name" value="GPCR_Rhodpsn"/>
</dbReference>
<keyword evidence="4 9" id="KW-1133">Transmembrane helix</keyword>
<dbReference type="STRING" id="10228.B3RSB5"/>
<gene>
    <name evidence="11" type="ORF">TRIADDRAFT_54538</name>
</gene>
<comment type="subcellular location">
    <subcellularLocation>
        <location evidence="1">Cell membrane</location>
        <topology evidence="1">Multi-pass membrane protein</topology>
    </subcellularLocation>
</comment>
<dbReference type="RefSeq" id="XP_002111023.1">
    <property type="nucleotide sequence ID" value="XM_002110987.1"/>
</dbReference>
<evidence type="ECO:0000256" key="5">
    <source>
        <dbReference type="ARBA" id="ARBA00023040"/>
    </source>
</evidence>
<dbReference type="InterPro" id="IPR017452">
    <property type="entry name" value="GPCR_Rhodpsn_7TM"/>
</dbReference>
<sequence>MTSTKTVPNVTTLSITQPWNASNANTSTSPSEVGSRSLDLNGQNIAWLVLAIFTLLTNCSFLFLISCIKNLRKPSNSFIASMAVLGILWSVMYIFPRWALSSIINNSENWFYCSLTALLGIFFTIVINLHLCLISLDKYIAIIFPFFYLKHATNYAITISIGVVWVLPLSIAIIPPLTFRNFSSGACVLVNPNNLAAEESYFIAVFSILFFVPIICMVFAYSHIFLIANKQLKVLADQDNSQHRFLNIKAAKYLSIIVGVFLIAWLPYVIFFFAIYVGAVRPNLEIIDALFVLRFLAFSYPCINPVMYGLLQSDLRKYINKQMFFRNNRIEMFSTSQSGFSNGRPK</sequence>
<keyword evidence="2" id="KW-1003">Cell membrane</keyword>
<keyword evidence="8" id="KW-0807">Transducer</keyword>
<dbReference type="Proteomes" id="UP000009022">
    <property type="component" value="Unassembled WGS sequence"/>
</dbReference>
<feature type="domain" description="G-protein coupled receptors family 1 profile" evidence="10">
    <location>
        <begin position="57"/>
        <end position="308"/>
    </location>
</feature>
<proteinExistence type="predicted"/>
<dbReference type="SUPFAM" id="SSF81321">
    <property type="entry name" value="Family A G protein-coupled receptor-like"/>
    <property type="match status" value="1"/>
</dbReference>
<evidence type="ECO:0000256" key="1">
    <source>
        <dbReference type="ARBA" id="ARBA00004651"/>
    </source>
</evidence>
<dbReference type="PhylomeDB" id="B3RSB5"/>
<dbReference type="PANTHER" id="PTHR24249:SF372">
    <property type="entry name" value="G-PROTEIN COUPLED RECEPTORS FAMILY 1 PROFILE DOMAIN-CONTAINING PROTEIN"/>
    <property type="match status" value="1"/>
</dbReference>
<dbReference type="InterPro" id="IPR050569">
    <property type="entry name" value="TAAR"/>
</dbReference>
<keyword evidence="7" id="KW-0675">Receptor</keyword>
<feature type="transmembrane region" description="Helical" evidence="9">
    <location>
        <begin position="115"/>
        <end position="134"/>
    </location>
</feature>
<evidence type="ECO:0000256" key="9">
    <source>
        <dbReference type="SAM" id="Phobius"/>
    </source>
</evidence>
<feature type="transmembrane region" description="Helical" evidence="9">
    <location>
        <begin position="253"/>
        <end position="279"/>
    </location>
</feature>
<feature type="transmembrane region" description="Helical" evidence="9">
    <location>
        <begin position="291"/>
        <end position="311"/>
    </location>
</feature>
<dbReference type="PRINTS" id="PR00237">
    <property type="entry name" value="GPCRRHODOPSN"/>
</dbReference>
<dbReference type="HOGENOM" id="CLU_009579_5_0_1"/>
<name>B3RSB5_TRIAD</name>
<keyword evidence="6 9" id="KW-0472">Membrane</keyword>
<protein>
    <recommendedName>
        <fullName evidence="10">G-protein coupled receptors family 1 profile domain-containing protein</fullName>
    </recommendedName>
</protein>
<dbReference type="Pfam" id="PF00001">
    <property type="entry name" value="7tm_1"/>
    <property type="match status" value="1"/>
</dbReference>
<accession>B3RSB5</accession>
<feature type="transmembrane region" description="Helical" evidence="9">
    <location>
        <begin position="45"/>
        <end position="65"/>
    </location>
</feature>
<dbReference type="GO" id="GO:0007186">
    <property type="term" value="P:G protein-coupled receptor signaling pathway"/>
    <property type="evidence" value="ECO:0000318"/>
    <property type="project" value="GO_Central"/>
</dbReference>
<dbReference type="Gene3D" id="1.20.1070.10">
    <property type="entry name" value="Rhodopsin 7-helix transmembrane proteins"/>
    <property type="match status" value="1"/>
</dbReference>